<protein>
    <submittedName>
        <fullName evidence="2">Fructokinase</fullName>
    </submittedName>
</protein>
<accession>A0A1G7SUT4</accession>
<proteinExistence type="predicted"/>
<dbReference type="GO" id="GO:0005524">
    <property type="term" value="F:ATP binding"/>
    <property type="evidence" value="ECO:0007669"/>
    <property type="project" value="InterPro"/>
</dbReference>
<dbReference type="InterPro" id="IPR027417">
    <property type="entry name" value="P-loop_NTPase"/>
</dbReference>
<name>A0A1G7SUT4_9HYPH</name>
<feature type="domain" description="Phosphoribulokinase/uridine kinase" evidence="1">
    <location>
        <begin position="33"/>
        <end position="167"/>
    </location>
</feature>
<keyword evidence="2" id="KW-0808">Transferase</keyword>
<dbReference type="STRING" id="440168.SAMN04487974_101727"/>
<evidence type="ECO:0000313" key="3">
    <source>
        <dbReference type="Proteomes" id="UP000199495"/>
    </source>
</evidence>
<gene>
    <name evidence="2" type="ORF">SAMN04487974_101727</name>
</gene>
<keyword evidence="3" id="KW-1185">Reference proteome</keyword>
<evidence type="ECO:0000259" key="1">
    <source>
        <dbReference type="Pfam" id="PF00485"/>
    </source>
</evidence>
<keyword evidence="2" id="KW-0418">Kinase</keyword>
<sequence length="216" mass="23100">MCSVCANLDMLMDVTIADALKVLRDRAAAGRIIVALAGPPGAGKSTLASELAKGLGADGVSARVVPMDGFHLDDAVLDEMGWHARKGAPHTYDVDGLKTLLERLRREKAGEIYYPVFDRTTEIAHAAAARVSPDDRVVIVEGNYLLLDAPGWNDIARLFDVTIMVSAPIGELERRLLGRWADLAPDAARAKVEGNDLVNARLVISKSLGADMTISA</sequence>
<dbReference type="Pfam" id="PF00485">
    <property type="entry name" value="PRK"/>
    <property type="match status" value="1"/>
</dbReference>
<dbReference type="SUPFAM" id="SSF52540">
    <property type="entry name" value="P-loop containing nucleoside triphosphate hydrolases"/>
    <property type="match status" value="1"/>
</dbReference>
<dbReference type="InterPro" id="IPR006083">
    <property type="entry name" value="PRK/URK"/>
</dbReference>
<organism evidence="2 3">
    <name type="scientific">Pelagibacterium luteolum</name>
    <dbReference type="NCBI Taxonomy" id="440168"/>
    <lineage>
        <taxon>Bacteria</taxon>
        <taxon>Pseudomonadati</taxon>
        <taxon>Pseudomonadota</taxon>
        <taxon>Alphaproteobacteria</taxon>
        <taxon>Hyphomicrobiales</taxon>
        <taxon>Devosiaceae</taxon>
        <taxon>Pelagibacterium</taxon>
    </lineage>
</organism>
<dbReference type="AlphaFoldDB" id="A0A1G7SUT4"/>
<dbReference type="Proteomes" id="UP000199495">
    <property type="component" value="Unassembled WGS sequence"/>
</dbReference>
<dbReference type="PANTHER" id="PTHR10285">
    <property type="entry name" value="URIDINE KINASE"/>
    <property type="match status" value="1"/>
</dbReference>
<dbReference type="EMBL" id="FNCS01000001">
    <property type="protein sequence ID" value="SDG26544.1"/>
    <property type="molecule type" value="Genomic_DNA"/>
</dbReference>
<dbReference type="Gene3D" id="3.40.50.300">
    <property type="entry name" value="P-loop containing nucleotide triphosphate hydrolases"/>
    <property type="match status" value="1"/>
</dbReference>
<dbReference type="GO" id="GO:0016301">
    <property type="term" value="F:kinase activity"/>
    <property type="evidence" value="ECO:0007669"/>
    <property type="project" value="UniProtKB-KW"/>
</dbReference>
<reference evidence="2 3" key="1">
    <citation type="submission" date="2016-10" db="EMBL/GenBank/DDBJ databases">
        <authorList>
            <person name="de Groot N.N."/>
        </authorList>
    </citation>
    <scope>NUCLEOTIDE SEQUENCE [LARGE SCALE GENOMIC DNA]</scope>
    <source>
        <strain evidence="2 3">CGMCC 1.10267</strain>
    </source>
</reference>
<evidence type="ECO:0000313" key="2">
    <source>
        <dbReference type="EMBL" id="SDG26544.1"/>
    </source>
</evidence>